<protein>
    <recommendedName>
        <fullName evidence="6">Anoctamin</fullName>
    </recommendedName>
</protein>
<evidence type="ECO:0000256" key="2">
    <source>
        <dbReference type="ARBA" id="ARBA00009671"/>
    </source>
</evidence>
<keyword evidence="3 6" id="KW-0812">Transmembrane</keyword>
<evidence type="ECO:0000256" key="5">
    <source>
        <dbReference type="ARBA" id="ARBA00023136"/>
    </source>
</evidence>
<dbReference type="InterPro" id="IPR049452">
    <property type="entry name" value="Anoctamin_TM"/>
</dbReference>
<dbReference type="EMBL" id="CAAE01014769">
    <property type="protein sequence ID" value="CAG05524.1"/>
    <property type="molecule type" value="Genomic_DNA"/>
</dbReference>
<feature type="region of interest" description="Disordered" evidence="7">
    <location>
        <begin position="338"/>
        <end position="363"/>
    </location>
</feature>
<evidence type="ECO:0000256" key="3">
    <source>
        <dbReference type="ARBA" id="ARBA00022692"/>
    </source>
</evidence>
<feature type="transmembrane region" description="Helical" evidence="6">
    <location>
        <begin position="152"/>
        <end position="179"/>
    </location>
</feature>
<keyword evidence="4 6" id="KW-1133">Transmembrane helix</keyword>
<accession>Q4S1F8</accession>
<comment type="similarity">
    <text evidence="2 6">Belongs to the anoctamin family.</text>
</comment>
<dbReference type="Pfam" id="PF04547">
    <property type="entry name" value="Anoctamin"/>
    <property type="match status" value="2"/>
</dbReference>
<comment type="caution">
    <text evidence="9">The sequence shown here is derived from an EMBL/GenBank/DDBJ whole genome shotgun (WGS) entry which is preliminary data.</text>
</comment>
<evidence type="ECO:0000256" key="7">
    <source>
        <dbReference type="SAM" id="MobiDB-lite"/>
    </source>
</evidence>
<feature type="transmembrane region" description="Helical" evidence="6">
    <location>
        <begin position="88"/>
        <end position="106"/>
    </location>
</feature>
<feature type="compositionally biased region" description="Basic and acidic residues" evidence="7">
    <location>
        <begin position="342"/>
        <end position="353"/>
    </location>
</feature>
<reference evidence="9" key="1">
    <citation type="journal article" date="2004" name="Nature">
        <title>Genome duplication in the teleost fish Tetraodon nigroviridis reveals the early vertebrate proto-karyotype.</title>
        <authorList>
            <person name="Jaillon O."/>
            <person name="Aury J.-M."/>
            <person name="Brunet F."/>
            <person name="Petit J.-L."/>
            <person name="Stange-Thomann N."/>
            <person name="Mauceli E."/>
            <person name="Bouneau L."/>
            <person name="Fischer C."/>
            <person name="Ozouf-Costaz C."/>
            <person name="Bernot A."/>
            <person name="Nicaud S."/>
            <person name="Jaffe D."/>
            <person name="Fisher S."/>
            <person name="Lutfalla G."/>
            <person name="Dossat C."/>
            <person name="Segurens B."/>
            <person name="Dasilva C."/>
            <person name="Salanoubat M."/>
            <person name="Levy M."/>
            <person name="Boudet N."/>
            <person name="Castellano S."/>
            <person name="Anthouard V."/>
            <person name="Jubin C."/>
            <person name="Castelli V."/>
            <person name="Katinka M."/>
            <person name="Vacherie B."/>
            <person name="Biemont C."/>
            <person name="Skalli Z."/>
            <person name="Cattolico L."/>
            <person name="Poulain J."/>
            <person name="De Berardinis V."/>
            <person name="Cruaud C."/>
            <person name="Duprat S."/>
            <person name="Brottier P."/>
            <person name="Coutanceau J.-P."/>
            <person name="Gouzy J."/>
            <person name="Parra G."/>
            <person name="Lardier G."/>
            <person name="Chapple C."/>
            <person name="McKernan K.J."/>
            <person name="McEwan P."/>
            <person name="Bosak S."/>
            <person name="Kellis M."/>
            <person name="Volff J.-N."/>
            <person name="Guigo R."/>
            <person name="Zody M.C."/>
            <person name="Mesirov J."/>
            <person name="Lindblad-Toh K."/>
            <person name="Birren B."/>
            <person name="Nusbaum C."/>
            <person name="Kahn D."/>
            <person name="Robinson-Rechavi M."/>
            <person name="Laudet V."/>
            <person name="Schachter V."/>
            <person name="Quetier F."/>
            <person name="Saurin W."/>
            <person name="Scarpelli C."/>
            <person name="Wincker P."/>
            <person name="Lander E.S."/>
            <person name="Weissenbach J."/>
            <person name="Roest Crollius H."/>
        </authorList>
    </citation>
    <scope>NUCLEOTIDE SEQUENCE [LARGE SCALE GENOMIC DNA]</scope>
</reference>
<evidence type="ECO:0000313" key="9">
    <source>
        <dbReference type="EMBL" id="CAG05524.1"/>
    </source>
</evidence>
<evidence type="ECO:0000256" key="4">
    <source>
        <dbReference type="ARBA" id="ARBA00022989"/>
    </source>
</evidence>
<dbReference type="KEGG" id="tng:GSTEN00025577G001"/>
<dbReference type="GO" id="GO:0005886">
    <property type="term" value="C:plasma membrane"/>
    <property type="evidence" value="ECO:0007669"/>
    <property type="project" value="TreeGrafter"/>
</dbReference>
<feature type="non-terminal residue" evidence="9">
    <location>
        <position position="658"/>
    </location>
</feature>
<dbReference type="AlphaFoldDB" id="Q4S1F8"/>
<gene>
    <name evidence="9" type="ORF">GSTENG00025577001</name>
</gene>
<keyword evidence="5 6" id="KW-0472">Membrane</keyword>
<reference evidence="9" key="2">
    <citation type="submission" date="2004-02" db="EMBL/GenBank/DDBJ databases">
        <authorList>
            <consortium name="Genoscope"/>
            <consortium name="Whitehead Institute Centre for Genome Research"/>
        </authorList>
    </citation>
    <scope>NUCLEOTIDE SEQUENCE</scope>
</reference>
<evidence type="ECO:0000259" key="8">
    <source>
        <dbReference type="Pfam" id="PF04547"/>
    </source>
</evidence>
<dbReference type="GO" id="GO:0005254">
    <property type="term" value="F:chloride channel activity"/>
    <property type="evidence" value="ECO:0007669"/>
    <property type="project" value="TreeGrafter"/>
</dbReference>
<feature type="transmembrane region" description="Helical" evidence="6">
    <location>
        <begin position="12"/>
        <end position="36"/>
    </location>
</feature>
<proteinExistence type="inferred from homology"/>
<dbReference type="PANTHER" id="PTHR12308:SF37">
    <property type="entry name" value="ANOCTAMIN-9"/>
    <property type="match status" value="1"/>
</dbReference>
<name>Q4S1F8_TETNG</name>
<evidence type="ECO:0000256" key="1">
    <source>
        <dbReference type="ARBA" id="ARBA00004141"/>
    </source>
</evidence>
<feature type="transmembrane region" description="Helical" evidence="6">
    <location>
        <begin position="199"/>
        <end position="219"/>
    </location>
</feature>
<dbReference type="OrthoDB" id="296386at2759"/>
<feature type="domain" description="Anoctamin transmembrane" evidence="8">
    <location>
        <begin position="406"/>
        <end position="658"/>
    </location>
</feature>
<dbReference type="InterPro" id="IPR007632">
    <property type="entry name" value="Anoctamin"/>
</dbReference>
<evidence type="ECO:0000256" key="6">
    <source>
        <dbReference type="RuleBase" id="RU280814"/>
    </source>
</evidence>
<feature type="transmembrane region" description="Helical" evidence="6">
    <location>
        <begin position="536"/>
        <end position="560"/>
    </location>
</feature>
<feature type="transmembrane region" description="Helical" evidence="6">
    <location>
        <begin position="473"/>
        <end position="491"/>
    </location>
</feature>
<feature type="non-terminal residue" evidence="9">
    <location>
        <position position="1"/>
    </location>
</feature>
<comment type="caution">
    <text evidence="6">Lacks conserved residue(s) required for the propagation of feature annotation.</text>
</comment>
<comment type="subcellular location">
    <subcellularLocation>
        <location evidence="1 6">Membrane</location>
        <topology evidence="1 6">Multi-pass membrane protein</topology>
    </subcellularLocation>
</comment>
<organism evidence="9">
    <name type="scientific">Tetraodon nigroviridis</name>
    <name type="common">Spotted green pufferfish</name>
    <name type="synonym">Chelonodon nigroviridis</name>
    <dbReference type="NCBI Taxonomy" id="99883"/>
    <lineage>
        <taxon>Eukaryota</taxon>
        <taxon>Metazoa</taxon>
        <taxon>Chordata</taxon>
        <taxon>Craniata</taxon>
        <taxon>Vertebrata</taxon>
        <taxon>Euteleostomi</taxon>
        <taxon>Actinopterygii</taxon>
        <taxon>Neopterygii</taxon>
        <taxon>Teleostei</taxon>
        <taxon>Neoteleostei</taxon>
        <taxon>Acanthomorphata</taxon>
        <taxon>Eupercaria</taxon>
        <taxon>Tetraodontiformes</taxon>
        <taxon>Tetradontoidea</taxon>
        <taxon>Tetraodontidae</taxon>
        <taxon>Tetraodon</taxon>
    </lineage>
</organism>
<feature type="domain" description="Anoctamin transmembrane" evidence="8">
    <location>
        <begin position="1"/>
        <end position="218"/>
    </location>
</feature>
<dbReference type="PANTHER" id="PTHR12308">
    <property type="entry name" value="ANOCTAMIN"/>
    <property type="match status" value="1"/>
</dbReference>
<sequence>VRNYFGEKVALYYLWLGWYTYLLIPPALIGVIVFLYGLAFFNSSPLIKEVCDAHTVMCPLCDRRCKVWQLSDTCTYAKVSLLFDNNGTVLFAMFMAVWATLFLEFWKRHRASYVCEWKVSDWCEEEEELILEIVNNANCEPKNHKHSYLRSTLVLICVVAMILVIIGLTHALVVFRVIAAVLLAEGSWEFLSNHSNTGAMMLGAFLHYLIITVMTRVCARRRRLLYQQDRCHEALRNWSLSDRENAIFCCHGEELHGQDVHLPVLHLLLLALLRGLLSGQARTMSSFRDKRSPWWLRSNCGQMEAGGGNTDVHLELFLHQSKGRLVFMVECVPPPTVSPQRVSDRPLHPDGHHNGAQANHQQHLRVHRPVGATGSRDGRLRCAGHSRVLGVRSWFHRWLRRRRTQKLQRKCAHCYLKDEEDAKDGDELCDNCKLRNWLSNYRLNNVDSFSLFNEFLEMGLCTAQEHLKANTGIMFLVRFAFAVFSVIQFSFTTIFVAAFPLAPLLALINNVIEIRLDAIKMVTLERRLVPKKTNDIGVWINVLEAIGVLAVIANGLVIGVSSDFIPRLVYRYLYGPCANGTASDLDCMTGYIKNTLSIARVGDHNILNEFSPHQMVTAGGLNVSHCSYRDYRSNEDYSLTPQFWLISAVRFAFVILFE</sequence>